<evidence type="ECO:0008006" key="6">
    <source>
        <dbReference type="Google" id="ProtNLM"/>
    </source>
</evidence>
<evidence type="ECO:0000256" key="2">
    <source>
        <dbReference type="ARBA" id="ARBA00023186"/>
    </source>
</evidence>
<dbReference type="InterPro" id="IPR002777">
    <property type="entry name" value="PFD_beta-like"/>
</dbReference>
<dbReference type="GO" id="GO:0006457">
    <property type="term" value="P:protein folding"/>
    <property type="evidence" value="ECO:0007669"/>
    <property type="project" value="InterPro"/>
</dbReference>
<dbReference type="GO" id="GO:0005737">
    <property type="term" value="C:cytoplasm"/>
    <property type="evidence" value="ECO:0007669"/>
    <property type="project" value="TreeGrafter"/>
</dbReference>
<dbReference type="Pfam" id="PF01920">
    <property type="entry name" value="Prefoldin_2"/>
    <property type="match status" value="1"/>
</dbReference>
<feature type="coiled-coil region" evidence="3">
    <location>
        <begin position="77"/>
        <end position="118"/>
    </location>
</feature>
<dbReference type="InterPro" id="IPR009053">
    <property type="entry name" value="Prefoldin"/>
</dbReference>
<dbReference type="GO" id="GO:0051087">
    <property type="term" value="F:protein-folding chaperone binding"/>
    <property type="evidence" value="ECO:0007669"/>
    <property type="project" value="TreeGrafter"/>
</dbReference>
<comment type="caution">
    <text evidence="4">The sequence shown here is derived from an EMBL/GenBank/DDBJ whole genome shotgun (WGS) entry which is preliminary data.</text>
</comment>
<dbReference type="STRING" id="105984.A0A427Y0G0"/>
<dbReference type="Proteomes" id="UP000279236">
    <property type="component" value="Unassembled WGS sequence"/>
</dbReference>
<evidence type="ECO:0000313" key="4">
    <source>
        <dbReference type="EMBL" id="RSH84485.1"/>
    </source>
</evidence>
<accession>A0A427Y0G0</accession>
<dbReference type="PANTHER" id="PTHR21431">
    <property type="entry name" value="PREFOLDIN SUBUNIT 6"/>
    <property type="match status" value="1"/>
</dbReference>
<dbReference type="AlphaFoldDB" id="A0A427Y0G0"/>
<protein>
    <recommendedName>
        <fullName evidence="6">Prefoldin subunit 6</fullName>
    </recommendedName>
</protein>
<dbReference type="GeneID" id="39590549"/>
<dbReference type="SUPFAM" id="SSF46579">
    <property type="entry name" value="Prefoldin"/>
    <property type="match status" value="1"/>
</dbReference>
<dbReference type="FunFam" id="1.10.287.370:FF:000003">
    <property type="entry name" value="Prefoldin subunit 6"/>
    <property type="match status" value="1"/>
</dbReference>
<keyword evidence="3" id="KW-0175">Coiled coil</keyword>
<dbReference type="GO" id="GO:0051131">
    <property type="term" value="P:chaperone-mediated protein complex assembly"/>
    <property type="evidence" value="ECO:0007669"/>
    <property type="project" value="TreeGrafter"/>
</dbReference>
<keyword evidence="2" id="KW-0143">Chaperone</keyword>
<organism evidence="4 5">
    <name type="scientific">Apiotrichum porosum</name>
    <dbReference type="NCBI Taxonomy" id="105984"/>
    <lineage>
        <taxon>Eukaryota</taxon>
        <taxon>Fungi</taxon>
        <taxon>Dikarya</taxon>
        <taxon>Basidiomycota</taxon>
        <taxon>Agaricomycotina</taxon>
        <taxon>Tremellomycetes</taxon>
        <taxon>Trichosporonales</taxon>
        <taxon>Trichosporonaceae</taxon>
        <taxon>Apiotrichum</taxon>
    </lineage>
</organism>
<proteinExistence type="inferred from homology"/>
<dbReference type="EMBL" id="RSCE01000003">
    <property type="protein sequence ID" value="RSH84485.1"/>
    <property type="molecule type" value="Genomic_DNA"/>
</dbReference>
<dbReference type="Gene3D" id="1.10.287.370">
    <property type="match status" value="1"/>
</dbReference>
<sequence>MADGKIAAVQAKLQSESREFQKLESEMAGVIEARQRLDAQLSENQQVLKEFGTLKSHNTIFKLIGPALVPQEQGEAKANVEKRIEFIKTEIARIEGQIKEHEGIVAKKQDEIITLQREFQALQAPSKA</sequence>
<dbReference type="GO" id="GO:0051082">
    <property type="term" value="F:unfolded protein binding"/>
    <property type="evidence" value="ECO:0007669"/>
    <property type="project" value="InterPro"/>
</dbReference>
<dbReference type="PANTHER" id="PTHR21431:SF0">
    <property type="entry name" value="PREFOLDIN SUBUNIT 6"/>
    <property type="match status" value="1"/>
</dbReference>
<comment type="similarity">
    <text evidence="1">Belongs to the prefoldin subunit beta family.</text>
</comment>
<feature type="coiled-coil region" evidence="3">
    <location>
        <begin position="6"/>
        <end position="50"/>
    </location>
</feature>
<dbReference type="GO" id="GO:0016272">
    <property type="term" value="C:prefoldin complex"/>
    <property type="evidence" value="ECO:0007669"/>
    <property type="project" value="InterPro"/>
</dbReference>
<reference evidence="4 5" key="1">
    <citation type="submission" date="2018-11" db="EMBL/GenBank/DDBJ databases">
        <title>Genome sequence of Apiotrichum porosum DSM 27194.</title>
        <authorList>
            <person name="Aliyu H."/>
            <person name="Gorte O."/>
            <person name="Ochsenreither K."/>
        </authorList>
    </citation>
    <scope>NUCLEOTIDE SEQUENCE [LARGE SCALE GENOMIC DNA]</scope>
    <source>
        <strain evidence="4 5">DSM 27194</strain>
    </source>
</reference>
<evidence type="ECO:0000313" key="5">
    <source>
        <dbReference type="Proteomes" id="UP000279236"/>
    </source>
</evidence>
<dbReference type="OrthoDB" id="248120at2759"/>
<evidence type="ECO:0000256" key="3">
    <source>
        <dbReference type="SAM" id="Coils"/>
    </source>
</evidence>
<name>A0A427Y0G0_9TREE</name>
<evidence type="ECO:0000256" key="1">
    <source>
        <dbReference type="ARBA" id="ARBA00008045"/>
    </source>
</evidence>
<dbReference type="CDD" id="cd23161">
    <property type="entry name" value="Prefoldin_6"/>
    <property type="match status" value="1"/>
</dbReference>
<keyword evidence="5" id="KW-1185">Reference proteome</keyword>
<gene>
    <name evidence="4" type="ORF">EHS24_006006</name>
</gene>
<dbReference type="RefSeq" id="XP_028477933.1">
    <property type="nucleotide sequence ID" value="XM_028621481.1"/>
</dbReference>